<evidence type="ECO:0000256" key="4">
    <source>
        <dbReference type="ARBA" id="ARBA00022989"/>
    </source>
</evidence>
<feature type="transmembrane region" description="Helical" evidence="6">
    <location>
        <begin position="170"/>
        <end position="188"/>
    </location>
</feature>
<sequence length="206" mass="22721">LLYIAVSLVLTGIVPYDQLGVKNPVAFALSYINQDWVAGFISLGAITGITTVLLVMLYSQTRLFYAISRDGLLPKVFSKVSERKKVPLINTWLVGSFAAFFAGVLPLNKLAELTNIGTLFAFMTVSIGVLILRKTQPNLKRAFKVPMVPLIPLLAVAFCGYLVLQLPATTWLSFAAWLFIGIVIYFLYGRKNSTLNDIENVEKKVG</sequence>
<keyword evidence="5 6" id="KW-0472">Membrane</keyword>
<dbReference type="Pfam" id="PF13520">
    <property type="entry name" value="AA_permease_2"/>
    <property type="match status" value="1"/>
</dbReference>
<reference evidence="7 8" key="1">
    <citation type="submission" date="2018-06" db="EMBL/GenBank/DDBJ databases">
        <title>Genomic Encyclopedia of Type Strains, Phase III (KMG-III): the genomes of soil and plant-associated and newly described type strains.</title>
        <authorList>
            <person name="Whitman W."/>
        </authorList>
    </citation>
    <scope>NUCLEOTIDE SEQUENCE [LARGE SCALE GENOMIC DNA]</scope>
    <source>
        <strain evidence="7 8">CGMCC 1.8979</strain>
    </source>
</reference>
<keyword evidence="8" id="KW-1185">Reference proteome</keyword>
<evidence type="ECO:0000256" key="5">
    <source>
        <dbReference type="ARBA" id="ARBA00023136"/>
    </source>
</evidence>
<organism evidence="7 8">
    <name type="scientific">Paranoxybacillus vitaminiphilus</name>
    <dbReference type="NCBI Taxonomy" id="581036"/>
    <lineage>
        <taxon>Bacteria</taxon>
        <taxon>Bacillati</taxon>
        <taxon>Bacillota</taxon>
        <taxon>Bacilli</taxon>
        <taxon>Bacillales</taxon>
        <taxon>Anoxybacillaceae</taxon>
        <taxon>Paranoxybacillus</taxon>
    </lineage>
</organism>
<name>A0A327XZS2_9BACL</name>
<evidence type="ECO:0000256" key="3">
    <source>
        <dbReference type="ARBA" id="ARBA00022692"/>
    </source>
</evidence>
<accession>A0A327XZS2</accession>
<evidence type="ECO:0000256" key="2">
    <source>
        <dbReference type="ARBA" id="ARBA00022448"/>
    </source>
</evidence>
<dbReference type="EMBL" id="QLMH01000057">
    <property type="protein sequence ID" value="RAK13296.1"/>
    <property type="molecule type" value="Genomic_DNA"/>
</dbReference>
<keyword evidence="3 6" id="KW-0812">Transmembrane</keyword>
<comment type="subcellular location">
    <subcellularLocation>
        <location evidence="1">Membrane</location>
        <topology evidence="1">Multi-pass membrane protein</topology>
    </subcellularLocation>
</comment>
<dbReference type="RefSeq" id="WP_146612835.1">
    <property type="nucleotide sequence ID" value="NZ_QLMH01000057.1"/>
</dbReference>
<dbReference type="AlphaFoldDB" id="A0A327XZS2"/>
<evidence type="ECO:0000313" key="8">
    <source>
        <dbReference type="Proteomes" id="UP000248555"/>
    </source>
</evidence>
<keyword evidence="2" id="KW-0813">Transport</keyword>
<keyword evidence="4 6" id="KW-1133">Transmembrane helix</keyword>
<proteinExistence type="predicted"/>
<dbReference type="Proteomes" id="UP000248555">
    <property type="component" value="Unassembled WGS sequence"/>
</dbReference>
<protein>
    <submittedName>
        <fullName evidence="7">Amino acid permease-like protein</fullName>
    </submittedName>
</protein>
<evidence type="ECO:0000313" key="7">
    <source>
        <dbReference type="EMBL" id="RAK13296.1"/>
    </source>
</evidence>
<evidence type="ECO:0000256" key="6">
    <source>
        <dbReference type="SAM" id="Phobius"/>
    </source>
</evidence>
<dbReference type="Gene3D" id="1.20.1740.10">
    <property type="entry name" value="Amino acid/polyamine transporter I"/>
    <property type="match status" value="1"/>
</dbReference>
<dbReference type="GO" id="GO:0015171">
    <property type="term" value="F:amino acid transmembrane transporter activity"/>
    <property type="evidence" value="ECO:0007669"/>
    <property type="project" value="TreeGrafter"/>
</dbReference>
<dbReference type="PANTHER" id="PTHR43243:SF4">
    <property type="entry name" value="CATIONIC AMINO ACID TRANSPORTER 4"/>
    <property type="match status" value="1"/>
</dbReference>
<dbReference type="InterPro" id="IPR002293">
    <property type="entry name" value="AA/rel_permease1"/>
</dbReference>
<feature type="non-terminal residue" evidence="7">
    <location>
        <position position="1"/>
    </location>
</feature>
<feature type="transmembrane region" description="Helical" evidence="6">
    <location>
        <begin position="113"/>
        <end position="133"/>
    </location>
</feature>
<dbReference type="GO" id="GO:0016020">
    <property type="term" value="C:membrane"/>
    <property type="evidence" value="ECO:0007669"/>
    <property type="project" value="UniProtKB-SubCell"/>
</dbReference>
<evidence type="ECO:0000256" key="1">
    <source>
        <dbReference type="ARBA" id="ARBA00004141"/>
    </source>
</evidence>
<gene>
    <name evidence="7" type="ORF">B0I26_1572</name>
</gene>
<feature type="transmembrane region" description="Helical" evidence="6">
    <location>
        <begin position="145"/>
        <end position="164"/>
    </location>
</feature>
<dbReference type="PANTHER" id="PTHR43243">
    <property type="entry name" value="INNER MEMBRANE TRANSPORTER YGJI-RELATED"/>
    <property type="match status" value="1"/>
</dbReference>
<feature type="transmembrane region" description="Helical" evidence="6">
    <location>
        <begin position="36"/>
        <end position="59"/>
    </location>
</feature>
<comment type="caution">
    <text evidence="7">The sequence shown here is derived from an EMBL/GenBank/DDBJ whole genome shotgun (WGS) entry which is preliminary data.</text>
</comment>
<feature type="transmembrane region" description="Helical" evidence="6">
    <location>
        <begin position="88"/>
        <end position="107"/>
    </location>
</feature>
<dbReference type="OrthoDB" id="9762947at2"/>